<keyword evidence="1" id="KW-1133">Transmembrane helix</keyword>
<name>A0AAV8WV99_9CUCU</name>
<evidence type="ECO:0000256" key="1">
    <source>
        <dbReference type="SAM" id="Phobius"/>
    </source>
</evidence>
<keyword evidence="1" id="KW-0472">Membrane</keyword>
<evidence type="ECO:0000313" key="3">
    <source>
        <dbReference type="Proteomes" id="UP001162156"/>
    </source>
</evidence>
<dbReference type="Proteomes" id="UP001162156">
    <property type="component" value="Unassembled WGS sequence"/>
</dbReference>
<organism evidence="2 3">
    <name type="scientific">Rhamnusium bicolor</name>
    <dbReference type="NCBI Taxonomy" id="1586634"/>
    <lineage>
        <taxon>Eukaryota</taxon>
        <taxon>Metazoa</taxon>
        <taxon>Ecdysozoa</taxon>
        <taxon>Arthropoda</taxon>
        <taxon>Hexapoda</taxon>
        <taxon>Insecta</taxon>
        <taxon>Pterygota</taxon>
        <taxon>Neoptera</taxon>
        <taxon>Endopterygota</taxon>
        <taxon>Coleoptera</taxon>
        <taxon>Polyphaga</taxon>
        <taxon>Cucujiformia</taxon>
        <taxon>Chrysomeloidea</taxon>
        <taxon>Cerambycidae</taxon>
        <taxon>Lepturinae</taxon>
        <taxon>Rhagiini</taxon>
        <taxon>Rhamnusium</taxon>
    </lineage>
</organism>
<sequence>MIGVKFRYEVEIKEFQRGDHELEDADWSRDMHSSNMLTMGMTCLFCITITVILPWYILIGSN</sequence>
<accession>A0AAV8WV99</accession>
<reference evidence="2" key="1">
    <citation type="journal article" date="2023" name="Insect Mol. Biol.">
        <title>Genome sequencing provides insights into the evolution of gene families encoding plant cell wall-degrading enzymes in longhorned beetles.</title>
        <authorList>
            <person name="Shin N.R."/>
            <person name="Okamura Y."/>
            <person name="Kirsch R."/>
            <person name="Pauchet Y."/>
        </authorList>
    </citation>
    <scope>NUCLEOTIDE SEQUENCE</scope>
    <source>
        <strain evidence="2">RBIC_L_NR</strain>
    </source>
</reference>
<gene>
    <name evidence="2" type="ORF">NQ314_016590</name>
</gene>
<keyword evidence="1" id="KW-0812">Transmembrane</keyword>
<feature type="transmembrane region" description="Helical" evidence="1">
    <location>
        <begin position="36"/>
        <end position="59"/>
    </location>
</feature>
<keyword evidence="3" id="KW-1185">Reference proteome</keyword>
<comment type="caution">
    <text evidence="2">The sequence shown here is derived from an EMBL/GenBank/DDBJ whole genome shotgun (WGS) entry which is preliminary data.</text>
</comment>
<evidence type="ECO:0000313" key="2">
    <source>
        <dbReference type="EMBL" id="KAJ8930594.1"/>
    </source>
</evidence>
<dbReference type="EMBL" id="JANEYF010004602">
    <property type="protein sequence ID" value="KAJ8930594.1"/>
    <property type="molecule type" value="Genomic_DNA"/>
</dbReference>
<protein>
    <submittedName>
        <fullName evidence="2">Uncharacterized protein</fullName>
    </submittedName>
</protein>
<proteinExistence type="predicted"/>
<dbReference type="AlphaFoldDB" id="A0AAV8WV99"/>